<organism evidence="1">
    <name type="scientific">Myoviridae sp. ctRTx89</name>
    <dbReference type="NCBI Taxonomy" id="2826652"/>
    <lineage>
        <taxon>Viruses</taxon>
        <taxon>Duplodnaviria</taxon>
        <taxon>Heunggongvirae</taxon>
        <taxon>Uroviricota</taxon>
        <taxon>Caudoviricetes</taxon>
    </lineage>
</organism>
<accession>A0A8S5QSG5</accession>
<name>A0A8S5QSG5_9CAUD</name>
<sequence>MNPGYLAALGVPCLRRSKALGTSEWILSISYEYWWKYWWKNYTATCKRCNYWWLNVSTKRILIVRRLFKVVQGSISFSFKIRRKASSISTRHFKVV</sequence>
<reference evidence="1" key="1">
    <citation type="journal article" date="2021" name="Proc. Natl. Acad. Sci. U.S.A.">
        <title>A Catalog of Tens of Thousands of Viruses from Human Metagenomes Reveals Hidden Associations with Chronic Diseases.</title>
        <authorList>
            <person name="Tisza M.J."/>
            <person name="Buck C.B."/>
        </authorList>
    </citation>
    <scope>NUCLEOTIDE SEQUENCE</scope>
    <source>
        <strain evidence="1">CtRTx89</strain>
    </source>
</reference>
<evidence type="ECO:0000313" key="1">
    <source>
        <dbReference type="EMBL" id="DAE21906.1"/>
    </source>
</evidence>
<proteinExistence type="predicted"/>
<protein>
    <submittedName>
        <fullName evidence="1">Uncharacterized protein</fullName>
    </submittedName>
</protein>
<dbReference type="EMBL" id="BK015720">
    <property type="protein sequence ID" value="DAE21906.1"/>
    <property type="molecule type" value="Genomic_DNA"/>
</dbReference>